<comment type="caution">
    <text evidence="3">The sequence shown here is derived from an EMBL/GenBank/DDBJ whole genome shotgun (WGS) entry which is preliminary data.</text>
</comment>
<dbReference type="InterPro" id="IPR051396">
    <property type="entry name" value="Bact_Antivir_Def_Nuclease"/>
</dbReference>
<evidence type="ECO:0000259" key="2">
    <source>
        <dbReference type="Pfam" id="PF13476"/>
    </source>
</evidence>
<dbReference type="SUPFAM" id="SSF52540">
    <property type="entry name" value="P-loop containing nucleoside triphosphate hydrolases"/>
    <property type="match status" value="1"/>
</dbReference>
<accession>A0A9Q4RG38</accession>
<evidence type="ECO:0000259" key="1">
    <source>
        <dbReference type="Pfam" id="PF13304"/>
    </source>
</evidence>
<proteinExistence type="predicted"/>
<name>A0A9Q4RG38_9BACT</name>
<dbReference type="GO" id="GO:0006302">
    <property type="term" value="P:double-strand break repair"/>
    <property type="evidence" value="ECO:0007669"/>
    <property type="project" value="InterPro"/>
</dbReference>
<dbReference type="Pfam" id="PF13304">
    <property type="entry name" value="AAA_21"/>
    <property type="match status" value="1"/>
</dbReference>
<dbReference type="Proteomes" id="UP000482671">
    <property type="component" value="Unassembled WGS sequence"/>
</dbReference>
<feature type="domain" description="ATPase AAA-type core" evidence="1">
    <location>
        <begin position="376"/>
        <end position="474"/>
    </location>
</feature>
<dbReference type="Gene3D" id="3.40.50.300">
    <property type="entry name" value="P-loop containing nucleotide triphosphate hydrolases"/>
    <property type="match status" value="1"/>
</dbReference>
<dbReference type="GO" id="GO:0005524">
    <property type="term" value="F:ATP binding"/>
    <property type="evidence" value="ECO:0007669"/>
    <property type="project" value="InterPro"/>
</dbReference>
<gene>
    <name evidence="3" type="ORF">GME02_15450</name>
</gene>
<dbReference type="Pfam" id="PF13476">
    <property type="entry name" value="AAA_23"/>
    <property type="match status" value="1"/>
</dbReference>
<feature type="domain" description="Rad50/SbcC-type AAA" evidence="2">
    <location>
        <begin position="213"/>
        <end position="273"/>
    </location>
</feature>
<sequence>MDSIHIDFTELRTSWTKYDIVQALDVIYSVDTIQKYKKKEAKINERILRSFLGINSLDDPIPDYWIEIQKYPIEKKIFSLLALIFTHGGVVKDFATKYSKDNMKGVFYIDSKDKQLTNIRSALVVAEATDPTNRRKNEVPYDFSVVYYNPKVGKLFKKVLLERISRFTNKELSNDEFYSICIENEFHKALSLTFDQFKTWLEGYSFNACYVKELHISNFLSIKEPVDIDFEKSKEIYFLGENGDGKSLIIMAICLAFNGNYIKYKTEKRDTGIASDILDNNSDIYGIDEWGHQYNISNAIYLDNLYAYGTHRGRYNADPSEKYGFMSLFNNDLTLNSPEQWLKNLKLEEEQAEENKLKIKVATKQLEDILFNLLERNVKTHIEGSKVFFEEKGCFLSIDQLSEGYRSIIIFVCDLLYRLYKNNSDDIFKTKGVVLVDEIDQHLHLKWQRIIVSKLRNIFPNMQFIFTTHSPTIIQGASDDSIIFRTYRVNGITKVSEPYYRKDLDHLMMNTLVTSSLFGLEDSRLDTDDNNSDTNDTYLLYKINKKLISKLQEQKEKGKNFVSENEIDSLIDSILEEYQNEEDR</sequence>
<dbReference type="AlphaFoldDB" id="A0A9Q4RG38"/>
<dbReference type="EMBL" id="WNDD01000018">
    <property type="protein sequence ID" value="MTV03005.1"/>
    <property type="molecule type" value="Genomic_DNA"/>
</dbReference>
<dbReference type="InterPro" id="IPR038729">
    <property type="entry name" value="Rad50/SbcC_AAA"/>
</dbReference>
<reference evidence="3 4" key="1">
    <citation type="journal article" date="2019" name="Nat. Med.">
        <title>A library of human gut bacterial isolates paired with longitudinal multiomics data enables mechanistic microbiome research.</title>
        <authorList>
            <person name="Poyet M."/>
            <person name="Groussin M."/>
            <person name="Gibbons S.M."/>
            <person name="Avila-Pacheco J."/>
            <person name="Jiang X."/>
            <person name="Kearney S.M."/>
            <person name="Perrotta A.R."/>
            <person name="Berdy B."/>
            <person name="Zhao S."/>
            <person name="Lieberman T.D."/>
            <person name="Swanson P.K."/>
            <person name="Smith M."/>
            <person name="Roesemann S."/>
            <person name="Alexander J.E."/>
            <person name="Rich S.A."/>
            <person name="Livny J."/>
            <person name="Vlamakis H."/>
            <person name="Clish C."/>
            <person name="Bullock K."/>
            <person name="Deik A."/>
            <person name="Scott J."/>
            <person name="Pierce K.A."/>
            <person name="Xavier R.J."/>
            <person name="Alm E.J."/>
        </authorList>
    </citation>
    <scope>NUCLEOTIDE SEQUENCE [LARGE SCALE GENOMIC DNA]</scope>
    <source>
        <strain evidence="3 4">BIOML-A11</strain>
    </source>
</reference>
<evidence type="ECO:0000313" key="4">
    <source>
        <dbReference type="Proteomes" id="UP000482671"/>
    </source>
</evidence>
<dbReference type="InterPro" id="IPR027417">
    <property type="entry name" value="P-loop_NTPase"/>
</dbReference>
<dbReference type="PANTHER" id="PTHR43581">
    <property type="entry name" value="ATP/GTP PHOSPHATASE"/>
    <property type="match status" value="1"/>
</dbReference>
<organism evidence="3 4">
    <name type="scientific">Parabacteroides merdae</name>
    <dbReference type="NCBI Taxonomy" id="46503"/>
    <lineage>
        <taxon>Bacteria</taxon>
        <taxon>Pseudomonadati</taxon>
        <taxon>Bacteroidota</taxon>
        <taxon>Bacteroidia</taxon>
        <taxon>Bacteroidales</taxon>
        <taxon>Tannerellaceae</taxon>
        <taxon>Parabacteroides</taxon>
    </lineage>
</organism>
<dbReference type="PANTHER" id="PTHR43581:SF4">
    <property type="entry name" value="ATP_GTP PHOSPHATASE"/>
    <property type="match status" value="1"/>
</dbReference>
<protein>
    <submittedName>
        <fullName evidence="3">AAA family ATPase</fullName>
    </submittedName>
</protein>
<dbReference type="InterPro" id="IPR003959">
    <property type="entry name" value="ATPase_AAA_core"/>
</dbReference>
<evidence type="ECO:0000313" key="3">
    <source>
        <dbReference type="EMBL" id="MTV03005.1"/>
    </source>
</evidence>
<dbReference type="RefSeq" id="WP_155162750.1">
    <property type="nucleotide sequence ID" value="NZ_JADMOA010000053.1"/>
</dbReference>
<dbReference type="GO" id="GO:0016887">
    <property type="term" value="F:ATP hydrolysis activity"/>
    <property type="evidence" value="ECO:0007669"/>
    <property type="project" value="InterPro"/>
</dbReference>